<evidence type="ECO:0000313" key="2">
    <source>
        <dbReference type="Proteomes" id="UP001060170"/>
    </source>
</evidence>
<comment type="caution">
    <text evidence="1">The sequence shown here is derived from an EMBL/GenBank/DDBJ whole genome shotgun (WGS) entry which is preliminary data.</text>
</comment>
<organism evidence="1 2">
    <name type="scientific">Puccinia striiformis f. sp. tritici</name>
    <dbReference type="NCBI Taxonomy" id="168172"/>
    <lineage>
        <taxon>Eukaryota</taxon>
        <taxon>Fungi</taxon>
        <taxon>Dikarya</taxon>
        <taxon>Basidiomycota</taxon>
        <taxon>Pucciniomycotina</taxon>
        <taxon>Pucciniomycetes</taxon>
        <taxon>Pucciniales</taxon>
        <taxon>Pucciniaceae</taxon>
        <taxon>Puccinia</taxon>
    </lineage>
</organism>
<accession>A0ACC0DUC2</accession>
<name>A0ACC0DUC2_9BASI</name>
<keyword evidence="2" id="KW-1185">Reference proteome</keyword>
<protein>
    <submittedName>
        <fullName evidence="1">Uncharacterized protein</fullName>
    </submittedName>
</protein>
<reference evidence="2" key="1">
    <citation type="journal article" date="2018" name="BMC Genomics">
        <title>Genomic insights into host adaptation between the wheat stripe rust pathogen (Puccinia striiformis f. sp. tritici) and the barley stripe rust pathogen (Puccinia striiformis f. sp. hordei).</title>
        <authorList>
            <person name="Xia C."/>
            <person name="Wang M."/>
            <person name="Yin C."/>
            <person name="Cornejo O.E."/>
            <person name="Hulbert S.H."/>
            <person name="Chen X."/>
        </authorList>
    </citation>
    <scope>NUCLEOTIDE SEQUENCE [LARGE SCALE GENOMIC DNA]</scope>
    <source>
        <strain evidence="2">93-210</strain>
    </source>
</reference>
<gene>
    <name evidence="1" type="ORF">MJO28_015448</name>
</gene>
<dbReference type="EMBL" id="CM045880">
    <property type="protein sequence ID" value="KAI7938528.1"/>
    <property type="molecule type" value="Genomic_DNA"/>
</dbReference>
<sequence length="2207" mass="241339">MQAHYLNQSPNTTNPTEMSPEVAQAFGRMSLFLKDISLITGHLANLTASPPHESRSTSGQENFPDESSTSNKSIVSETLSAAFSKSATSLDAKTMPKGFDHPAKEQQSAVTGTTSTFVSHSGSGIEPTTCYPVPSPSADQPSVSKDHTPAHTESPSANPVTHSEPRIEPKSSFLKSSRSASTPSALTDTTKTDSISLAGCNTSVDNREVFSTHLPYPGTPTTKPSTILPVRLDETKDSKSRTPTSSPRSTCEKPQPATSTSPDQLRKHGSTCLSGFNAFSNGLDVSTIGIPDSLTTYPRSVLPARQAEPHPTPSTTPHQLRPSRPDLMKWIKHKEARYRILQYLESGKLIFLSMEYDGLHHHTFTRDLETELGTMLIELKRQAKILPPTQRDGEAYLVARDFINKTYTAAIFYDNRVVTCHRNCPVQARQQVRQFKENADLFNRRLGLASIYLTGSPHLQRVYPKMPAHHHLDSASHSPTMPPEVAQAFGRMSLFMKDISLITGHLANVMAFTPQESRSTSGQEDPPDESVASMDYHSVVQETPSAASDSPKAYHHTYSQCSNHSSAVANQMPAFTETRSAPCKSVINHEGIASKAYNPASSQSAPFAFGIHKPALAETPSSPSKLVINHEELHIESKVSNPEPAQSVTFTFEFQKPAHIETPSSSSKSVINRESIEPNASLPDFSQPAPFTLATKKPIVPETPPAACKSGINHEELNIESKASLLKSSQSASSASAPNKTTTSKSTCPEDLIATLDGLKVPSTSPAFSAFLTRKSQSTFTTKNTKANEPKPTALTSKIQSQTPKPDLMVWTVYKDARYRITYQGQETKSIWLDMEFDGIRTCTTAYELESALVTMLEGLKKHATMLPKSQRDGQPHLVSRDLSDKSHTAAIYYDGRVITSTGRSMSKAIERVKEMKQGYLSGRIPQLQRLYLKMPAHHHLDSPSHSPAMPPEVAQAFGRMSIFMQDISLITGHLANVMAFTPHESRSSSTSGQEDPPDESVASMDYHSVVEETPSPVPNSAIYPEPRTEPKDYHTTYPQSPNKSSALANQKPTPTETLSTSSKFVINHEGIESKGKASLPEFSQATSFAFGIQKPTLTKTPLTPSKFVINHEELNIKSMASDTGSSQSAPFAFGIQKPASAKTPSSPSKLVINHEELNIDSKASHPESAQSVTFTFEFQKPASTKTPSTPSKLVINHEELNIEPKASLTESSQSASSASAPNETTASESTCPEDLIATLDGLKVPSTSPAFSAFLTKKSQSTFTTKNTTPNEPKPTPPTPKIQSQTPRPDLMVWTVYKDARYRITYLGQETKSIWLDMEFDGIRTCTIAFELESALVMMLEGLKKHAKMLPKSQRDGQPHLVSSNLSDKSHTAAIYYDGRVITSTGRSMSEAIESVKEMKQRYLSGRIPQLQRLYLKMPEHHHLDSPSHSPAMPPEVAQAFGRMSIFMKDISLITGHLANVMTFPPQESRLTSAQGNAPDEPLIASKDHHTTVKETLSAASDSATYPEPRSEPKTFHPAHPQSSNHSSAFANQKPALAETPSSPSKLAINNEGIESKASLPDSSQPAPLMFGTKKPIVPEAPSAACKSGINHEELNIESKASLLKSSQSASSASATKETTASESICPEKLIAIVDGLKLPSTSPGSSAFLTEKSQSILSTKNTNPIKPKPTSPTAKVQSQTLRPDTMVWTVYKDARYRITYQNDKVVWINMEFDGLRRSLVTRELRSALVITLEELKRQAKMLPKSQRDGEPHLVCRDLSDETHAAAIYYDGRVITYSGRSTSEALEKVKEKKQSSIEFGRRCGYLTPKMPPHHHLNPLSHSPDPIAMPPEVTQAFGRMSLFLKDISLITGHLANVMAFPPQESRSTSGQEDPPDESSASKDHQYTTFNEAPSAAYNSATYREPRSEPKACHPTYSQSSKQSFAFANQKPALIETPSSSSKSVINHESIKPNASLPDSSKPAPFTLGTKKPIVPETPPAACKFGIKHEELNIESKASHPESSQSASSASAPNKTTASESTCPEDRIATLDGLKVTSTSPALSAFLTKESQSTFTTKDNKPNEPKPTAPTPKIQSPTPKPDLMVWTVYKDARYMITYQGPDDKSIWLNMEFDDLKTCTIAYQLESALVMMLEELKRQAKMLPKSKRDGEAHLVCSDLSDETHAAAIYHDGRVITYSGRSTSEALEKFKEKKESSIEFGRRCGYVAKP</sequence>
<reference evidence="1 2" key="3">
    <citation type="journal article" date="2022" name="Microbiol. Spectr.">
        <title>Folding features and dynamics of 3D genome architecture in plant fungal pathogens.</title>
        <authorList>
            <person name="Xia C."/>
        </authorList>
    </citation>
    <scope>NUCLEOTIDE SEQUENCE [LARGE SCALE GENOMIC DNA]</scope>
    <source>
        <strain evidence="1 2">93-210</strain>
    </source>
</reference>
<evidence type="ECO:0000313" key="1">
    <source>
        <dbReference type="EMBL" id="KAI7938528.1"/>
    </source>
</evidence>
<proteinExistence type="predicted"/>
<dbReference type="Proteomes" id="UP001060170">
    <property type="component" value="Chromosome 16"/>
</dbReference>
<reference evidence="2" key="2">
    <citation type="journal article" date="2018" name="Mol. Plant Microbe Interact.">
        <title>Genome sequence resources for the wheat stripe rust pathogen (Puccinia striiformis f. sp. tritici) and the barley stripe rust pathogen (Puccinia striiformis f. sp. hordei).</title>
        <authorList>
            <person name="Xia C."/>
            <person name="Wang M."/>
            <person name="Yin C."/>
            <person name="Cornejo O.E."/>
            <person name="Hulbert S.H."/>
            <person name="Chen X."/>
        </authorList>
    </citation>
    <scope>NUCLEOTIDE SEQUENCE [LARGE SCALE GENOMIC DNA]</scope>
    <source>
        <strain evidence="2">93-210</strain>
    </source>
</reference>